<dbReference type="AlphaFoldDB" id="A0A0D2EQN4"/>
<name>A0A0D2EQN4_9EURO</name>
<dbReference type="Pfam" id="PF01494">
    <property type="entry name" value="FAD_binding_3"/>
    <property type="match status" value="1"/>
</dbReference>
<sequence length="461" mass="50951">MEPCNGETNKQAPYPLHIVVVGAGIGGLACAIACRRSSPPLEVTVVERAPEILTIGAGIHIPPNACRIVKHLDLVPALKQAQAYSVEGFTLRRYEDGRVLAEKPMGERMEKEYGAEWLAIHRGDYQNVLLEAARKNGATILLNAEVTGVEPGTGEVLGKQIVLIKDQNSITADVVVGADGLWSGLREYILGRPMPPLETGDLAYRGTFTREQLKAFKDERVDEIMEAANVQVWLGSNRHAVFYPLRDKTEYNLVLLVADDLPPGVRTLQGNLGEMAANFEGWDPALNMIISCLKSALKWKLLHFKELDQWTKGTVALLGDASHPTLPYQGQGAAMAVEDGAILGLLLSKLQNSGISPDPEKRYAQLADLLHLYEDLRKKRTEVNVAGAVDTRHYYHLSDGDEQVKRDQELAELPAANWQGPCNFNWGDAAYQKSLLGFDSLADAERNFDIWLRRRRTQANI</sequence>
<evidence type="ECO:0000256" key="3">
    <source>
        <dbReference type="ARBA" id="ARBA00022827"/>
    </source>
</evidence>
<dbReference type="InterPro" id="IPR036188">
    <property type="entry name" value="FAD/NAD-bd_sf"/>
</dbReference>
<keyword evidence="5" id="KW-0503">Monooxygenase</keyword>
<dbReference type="RefSeq" id="XP_013317619.1">
    <property type="nucleotide sequence ID" value="XM_013462165.1"/>
</dbReference>
<organism evidence="7 8">
    <name type="scientific">Exophiala xenobiotica</name>
    <dbReference type="NCBI Taxonomy" id="348802"/>
    <lineage>
        <taxon>Eukaryota</taxon>
        <taxon>Fungi</taxon>
        <taxon>Dikarya</taxon>
        <taxon>Ascomycota</taxon>
        <taxon>Pezizomycotina</taxon>
        <taxon>Eurotiomycetes</taxon>
        <taxon>Chaetothyriomycetidae</taxon>
        <taxon>Chaetothyriales</taxon>
        <taxon>Herpotrichiellaceae</taxon>
        <taxon>Exophiala</taxon>
    </lineage>
</organism>
<keyword evidence="3" id="KW-0274">FAD</keyword>
<proteinExistence type="inferred from homology"/>
<comment type="similarity">
    <text evidence="1">Belongs to the paxM FAD-dependent monooxygenase family.</text>
</comment>
<gene>
    <name evidence="7" type="ORF">PV05_05640</name>
</gene>
<keyword evidence="4" id="KW-0560">Oxidoreductase</keyword>
<dbReference type="Proteomes" id="UP000054342">
    <property type="component" value="Unassembled WGS sequence"/>
</dbReference>
<keyword evidence="8" id="KW-1185">Reference proteome</keyword>
<feature type="domain" description="FAD-binding" evidence="6">
    <location>
        <begin position="18"/>
        <end position="349"/>
    </location>
</feature>
<evidence type="ECO:0000313" key="7">
    <source>
        <dbReference type="EMBL" id="KIW57035.1"/>
    </source>
</evidence>
<dbReference type="OrthoDB" id="1878542at2759"/>
<dbReference type="InterPro" id="IPR050493">
    <property type="entry name" value="FAD-dep_Monooxygenase_BioMet"/>
</dbReference>
<evidence type="ECO:0000259" key="6">
    <source>
        <dbReference type="Pfam" id="PF01494"/>
    </source>
</evidence>
<accession>A0A0D2EQN4</accession>
<dbReference type="HOGENOM" id="CLU_009665_19_3_1"/>
<evidence type="ECO:0000313" key="8">
    <source>
        <dbReference type="Proteomes" id="UP000054342"/>
    </source>
</evidence>
<reference evidence="7 8" key="1">
    <citation type="submission" date="2015-01" db="EMBL/GenBank/DDBJ databases">
        <title>The Genome Sequence of Exophiala xenobiotica CBS118157.</title>
        <authorList>
            <consortium name="The Broad Institute Genomics Platform"/>
            <person name="Cuomo C."/>
            <person name="de Hoog S."/>
            <person name="Gorbushina A."/>
            <person name="Stielow B."/>
            <person name="Teixiera M."/>
            <person name="Abouelleil A."/>
            <person name="Chapman S.B."/>
            <person name="Priest M."/>
            <person name="Young S.K."/>
            <person name="Wortman J."/>
            <person name="Nusbaum C."/>
            <person name="Birren B."/>
        </authorList>
    </citation>
    <scope>NUCLEOTIDE SEQUENCE [LARGE SCALE GENOMIC DNA]</scope>
    <source>
        <strain evidence="7 8">CBS 118157</strain>
    </source>
</reference>
<dbReference type="SUPFAM" id="SSF54373">
    <property type="entry name" value="FAD-linked reductases, C-terminal domain"/>
    <property type="match status" value="1"/>
</dbReference>
<dbReference type="GO" id="GO:0071949">
    <property type="term" value="F:FAD binding"/>
    <property type="evidence" value="ECO:0007669"/>
    <property type="project" value="InterPro"/>
</dbReference>
<protein>
    <recommendedName>
        <fullName evidence="6">FAD-binding domain-containing protein</fullName>
    </recommendedName>
</protein>
<dbReference type="STRING" id="348802.A0A0D2EQN4"/>
<evidence type="ECO:0000256" key="4">
    <source>
        <dbReference type="ARBA" id="ARBA00023002"/>
    </source>
</evidence>
<dbReference type="PRINTS" id="PR00420">
    <property type="entry name" value="RNGMNOXGNASE"/>
</dbReference>
<evidence type="ECO:0000256" key="1">
    <source>
        <dbReference type="ARBA" id="ARBA00007992"/>
    </source>
</evidence>
<dbReference type="Gene3D" id="3.50.50.60">
    <property type="entry name" value="FAD/NAD(P)-binding domain"/>
    <property type="match status" value="1"/>
</dbReference>
<dbReference type="SUPFAM" id="SSF51905">
    <property type="entry name" value="FAD/NAD(P)-binding domain"/>
    <property type="match status" value="1"/>
</dbReference>
<dbReference type="EMBL" id="KN847319">
    <property type="protein sequence ID" value="KIW57035.1"/>
    <property type="molecule type" value="Genomic_DNA"/>
</dbReference>
<evidence type="ECO:0000256" key="5">
    <source>
        <dbReference type="ARBA" id="ARBA00023033"/>
    </source>
</evidence>
<dbReference type="InterPro" id="IPR002938">
    <property type="entry name" value="FAD-bd"/>
</dbReference>
<dbReference type="PANTHER" id="PTHR13789:SF311">
    <property type="entry name" value="HYDROXYLASE, PUTATIVE (AFU_ORTHOLOGUE AFUA_5G10180)-RELATED"/>
    <property type="match status" value="1"/>
</dbReference>
<keyword evidence="2" id="KW-0285">Flavoprotein</keyword>
<evidence type="ECO:0000256" key="2">
    <source>
        <dbReference type="ARBA" id="ARBA00022630"/>
    </source>
</evidence>
<dbReference type="GO" id="GO:0004497">
    <property type="term" value="F:monooxygenase activity"/>
    <property type="evidence" value="ECO:0007669"/>
    <property type="project" value="UniProtKB-KW"/>
</dbReference>
<dbReference type="PANTHER" id="PTHR13789">
    <property type="entry name" value="MONOOXYGENASE"/>
    <property type="match status" value="1"/>
</dbReference>
<dbReference type="GeneID" id="25327548"/>